<keyword evidence="3" id="KW-0539">Nucleus</keyword>
<dbReference type="OrthoDB" id="6247875at2759"/>
<feature type="region of interest" description="Disordered" evidence="4">
    <location>
        <begin position="93"/>
        <end position="120"/>
    </location>
</feature>
<evidence type="ECO:0000256" key="3">
    <source>
        <dbReference type="PROSITE-ProRule" id="PRU00267"/>
    </source>
</evidence>
<dbReference type="AlphaFoldDB" id="S2JQA8"/>
<keyword evidence="1 3" id="KW-0238">DNA-binding</keyword>
<reference evidence="7" key="1">
    <citation type="submission" date="2013-05" db="EMBL/GenBank/DDBJ databases">
        <title>The Genome sequence of Mucor circinelloides f. circinelloides 1006PhL.</title>
        <authorList>
            <consortium name="The Broad Institute Genomics Platform"/>
            <person name="Cuomo C."/>
            <person name="Earl A."/>
            <person name="Findley K."/>
            <person name="Lee S.C."/>
            <person name="Walker B."/>
            <person name="Young S."/>
            <person name="Zeng Q."/>
            <person name="Gargeya S."/>
            <person name="Fitzgerald M."/>
            <person name="Haas B."/>
            <person name="Abouelleil A."/>
            <person name="Allen A.W."/>
            <person name="Alvarado L."/>
            <person name="Arachchi H.M."/>
            <person name="Berlin A.M."/>
            <person name="Chapman S.B."/>
            <person name="Gainer-Dewar J."/>
            <person name="Goldberg J."/>
            <person name="Griggs A."/>
            <person name="Gujja S."/>
            <person name="Hansen M."/>
            <person name="Howarth C."/>
            <person name="Imamovic A."/>
            <person name="Ireland A."/>
            <person name="Larimer J."/>
            <person name="McCowan C."/>
            <person name="Murphy C."/>
            <person name="Pearson M."/>
            <person name="Poon T.W."/>
            <person name="Priest M."/>
            <person name="Roberts A."/>
            <person name="Saif S."/>
            <person name="Shea T."/>
            <person name="Sisk P."/>
            <person name="Sykes S."/>
            <person name="Wortman J."/>
            <person name="Nusbaum C."/>
            <person name="Birren B."/>
        </authorList>
    </citation>
    <scope>NUCLEOTIDE SEQUENCE [LARGE SCALE GENOMIC DNA]</scope>
    <source>
        <strain evidence="7">1006PhL</strain>
    </source>
</reference>
<dbReference type="PANTHER" id="PTHR10270:SF161">
    <property type="entry name" value="SEX-DETERMINING REGION Y PROTEIN"/>
    <property type="match status" value="1"/>
</dbReference>
<evidence type="ECO:0000256" key="2">
    <source>
        <dbReference type="ARBA" id="ARBA00023163"/>
    </source>
</evidence>
<dbReference type="GO" id="GO:0000978">
    <property type="term" value="F:RNA polymerase II cis-regulatory region sequence-specific DNA binding"/>
    <property type="evidence" value="ECO:0007669"/>
    <property type="project" value="TreeGrafter"/>
</dbReference>
<dbReference type="InterPro" id="IPR050140">
    <property type="entry name" value="SRY-related_HMG-box_TF-like"/>
</dbReference>
<dbReference type="Proteomes" id="UP000014254">
    <property type="component" value="Unassembled WGS sequence"/>
</dbReference>
<evidence type="ECO:0000256" key="4">
    <source>
        <dbReference type="SAM" id="MobiDB-lite"/>
    </source>
</evidence>
<dbReference type="GO" id="GO:0030154">
    <property type="term" value="P:cell differentiation"/>
    <property type="evidence" value="ECO:0007669"/>
    <property type="project" value="TreeGrafter"/>
</dbReference>
<feature type="DNA-binding region" description="HMG box" evidence="3">
    <location>
        <begin position="18"/>
        <end position="86"/>
    </location>
</feature>
<accession>S2JQA8</accession>
<dbReference type="SUPFAM" id="SSF47095">
    <property type="entry name" value="HMG-box"/>
    <property type="match status" value="1"/>
</dbReference>
<organism evidence="6 7">
    <name type="scientific">Mucor circinelloides f. circinelloides (strain 1006PhL)</name>
    <name type="common">Mucormycosis agent</name>
    <name type="synonym">Calyptromyces circinelloides</name>
    <dbReference type="NCBI Taxonomy" id="1220926"/>
    <lineage>
        <taxon>Eukaryota</taxon>
        <taxon>Fungi</taxon>
        <taxon>Fungi incertae sedis</taxon>
        <taxon>Mucoromycota</taxon>
        <taxon>Mucoromycotina</taxon>
        <taxon>Mucoromycetes</taxon>
        <taxon>Mucorales</taxon>
        <taxon>Mucorineae</taxon>
        <taxon>Mucoraceae</taxon>
        <taxon>Mucor</taxon>
    </lineage>
</organism>
<sequence length="334" mass="37605">MPKINNSKRISSSQKSAIPRPLNSFMIFRMEHQASVSKEYPGSAHQEISKKLSKKWRGLTLEEREVYDKKALAAKEEHKLLYPDYKYCPRRRNASSRKIKKSGNSKSSAVQTDSSPGDRQPQIQAINALNEQPCQLTSTTFFNPLHPVDVTFDQFNAPNNSMLTTSLYYDNTLLCPTLNEPFYQDPSASPSAFSMMSQYSGLSSSLLSEYDSTASHYSGYYDTMSVYPYYCGQLPNTYIPSSYECAPIIQYSQIDPVTIPLDFYDAPISDFMATQIIFPETQHQLPPAILDHAQPLLENDAQETAHGVCSNSFYASSLTSDSPLLTQPFFCMDI</sequence>
<dbReference type="PANTHER" id="PTHR10270">
    <property type="entry name" value="SOX TRANSCRIPTION FACTOR"/>
    <property type="match status" value="1"/>
</dbReference>
<evidence type="ECO:0000256" key="1">
    <source>
        <dbReference type="ARBA" id="ARBA00023125"/>
    </source>
</evidence>
<feature type="compositionally biased region" description="Polar residues" evidence="4">
    <location>
        <begin position="104"/>
        <end position="120"/>
    </location>
</feature>
<dbReference type="InterPro" id="IPR009071">
    <property type="entry name" value="HMG_box_dom"/>
</dbReference>
<dbReference type="EMBL" id="KE123917">
    <property type="protein sequence ID" value="EPB90702.1"/>
    <property type="molecule type" value="Genomic_DNA"/>
</dbReference>
<dbReference type="STRING" id="1220926.S2JQA8"/>
<dbReference type="CDD" id="cd01389">
    <property type="entry name" value="HMG-box_ROX1-like"/>
    <property type="match status" value="1"/>
</dbReference>
<proteinExistence type="predicted"/>
<dbReference type="InterPro" id="IPR036910">
    <property type="entry name" value="HMG_box_dom_sf"/>
</dbReference>
<dbReference type="PROSITE" id="PS50118">
    <property type="entry name" value="HMG_BOX_2"/>
    <property type="match status" value="1"/>
</dbReference>
<dbReference type="SMART" id="SM00398">
    <property type="entry name" value="HMG"/>
    <property type="match status" value="1"/>
</dbReference>
<protein>
    <recommendedName>
        <fullName evidence="5">HMG box domain-containing protein</fullName>
    </recommendedName>
</protein>
<evidence type="ECO:0000313" key="6">
    <source>
        <dbReference type="EMBL" id="EPB90702.1"/>
    </source>
</evidence>
<evidence type="ECO:0000313" key="7">
    <source>
        <dbReference type="Proteomes" id="UP000014254"/>
    </source>
</evidence>
<keyword evidence="2" id="KW-0804">Transcription</keyword>
<feature type="compositionally biased region" description="Basic residues" evidence="4">
    <location>
        <begin position="93"/>
        <end position="103"/>
    </location>
</feature>
<dbReference type="VEuPathDB" id="FungiDB:HMPREF1544_02446"/>
<dbReference type="eggNOG" id="KOG0528">
    <property type="taxonomic scope" value="Eukaryota"/>
</dbReference>
<gene>
    <name evidence="6" type="ORF">HMPREF1544_02446</name>
</gene>
<dbReference type="OMA" id="MIFRMEH"/>
<dbReference type="Pfam" id="PF00505">
    <property type="entry name" value="HMG_box"/>
    <property type="match status" value="1"/>
</dbReference>
<dbReference type="Gene3D" id="1.10.30.10">
    <property type="entry name" value="High mobility group box domain"/>
    <property type="match status" value="1"/>
</dbReference>
<name>S2JQA8_MUCC1</name>
<dbReference type="GO" id="GO:0005634">
    <property type="term" value="C:nucleus"/>
    <property type="evidence" value="ECO:0007669"/>
    <property type="project" value="UniProtKB-UniRule"/>
</dbReference>
<dbReference type="GO" id="GO:0001228">
    <property type="term" value="F:DNA-binding transcription activator activity, RNA polymerase II-specific"/>
    <property type="evidence" value="ECO:0007669"/>
    <property type="project" value="TreeGrafter"/>
</dbReference>
<feature type="domain" description="HMG box" evidence="5">
    <location>
        <begin position="18"/>
        <end position="86"/>
    </location>
</feature>
<evidence type="ECO:0000259" key="5">
    <source>
        <dbReference type="PROSITE" id="PS50118"/>
    </source>
</evidence>
<dbReference type="InParanoid" id="S2JQA8"/>
<keyword evidence="7" id="KW-1185">Reference proteome</keyword>